<dbReference type="InterPro" id="IPR011010">
    <property type="entry name" value="DNA_brk_join_enz"/>
</dbReference>
<dbReference type="AlphaFoldDB" id="A0A0W8CRW2"/>
<name>A0A0W8CRW2_PHYNI</name>
<evidence type="ECO:0000313" key="3">
    <source>
        <dbReference type="Proteomes" id="UP000052943"/>
    </source>
</evidence>
<sequence length="623" mass="70294">MTSRYKPELLKFMSYKDGVEYNSDHAFTMEELLAITPEHVCHWMNELAYGSPVPSDDMRPVHRRSATLEFSKKAISSFMPRINASWDPVTAHGNPTRSDAVNKLIKRVKKFEVRREGVEPKARRSLEFDEFLNSLSLVRSKWGKGETAYMVSSVLTLQWHIMARIDDMMKLQFANFVPNRQYPSTLLCQMRWSKNIHEERDAPEQIVLGSMDPKMCALLNLAVYIETSTNVSNSEFIYGHPKDGNRVVRRFLGDIITNTAFKNMKTGKLGTHSFRKGAATYASRCGMSKDFVNRRGRWRTRKGVVDVYIDNTQPYPDACTAAALAGPLGPCFYVRKHGIDCVSPTLLVDQIAPTIKQVMGEAVATTLAMPLLWAAMEPSDNYTYELIPDRLKQKIIGAYVNSGGSESLNPIDRVGFFVMGDGSQLNLITIDTQDSATDVNRRGIIAGSSTGGEGSRREFAALHSQYAAVQRSVSELMSEMQRSRHENQRELQKIQAILKRVMMQPAVRLDAPSHVVVYPEKRVARLSKRPKDLFELWHEFQFGNGGLKPAKDFTPVERGANKFAFSRRKVFWDIVATLIRSGYTSDTAIDKIYAVYGRQLPVSSILTALRADRRQGGHASLRL</sequence>
<dbReference type="Proteomes" id="UP000052943">
    <property type="component" value="Unassembled WGS sequence"/>
</dbReference>
<dbReference type="GO" id="GO:0006310">
    <property type="term" value="P:DNA recombination"/>
    <property type="evidence" value="ECO:0007669"/>
    <property type="project" value="UniProtKB-KW"/>
</dbReference>
<organism evidence="2 3">
    <name type="scientific">Phytophthora nicotianae</name>
    <name type="common">Potato buckeye rot agent</name>
    <name type="synonym">Phytophthora parasitica</name>
    <dbReference type="NCBI Taxonomy" id="4792"/>
    <lineage>
        <taxon>Eukaryota</taxon>
        <taxon>Sar</taxon>
        <taxon>Stramenopiles</taxon>
        <taxon>Oomycota</taxon>
        <taxon>Peronosporomycetes</taxon>
        <taxon>Peronosporales</taxon>
        <taxon>Peronosporaceae</taxon>
        <taxon>Phytophthora</taxon>
    </lineage>
</organism>
<dbReference type="EMBL" id="LNFO01002196">
    <property type="protein sequence ID" value="KUF86740.1"/>
    <property type="molecule type" value="Genomic_DNA"/>
</dbReference>
<proteinExistence type="predicted"/>
<evidence type="ECO:0000256" key="1">
    <source>
        <dbReference type="ARBA" id="ARBA00023172"/>
    </source>
</evidence>
<dbReference type="InterPro" id="IPR013762">
    <property type="entry name" value="Integrase-like_cat_sf"/>
</dbReference>
<dbReference type="GO" id="GO:0003677">
    <property type="term" value="F:DNA binding"/>
    <property type="evidence" value="ECO:0007669"/>
    <property type="project" value="InterPro"/>
</dbReference>
<accession>A0A0W8CRW2</accession>
<comment type="caution">
    <text evidence="2">The sequence shown here is derived from an EMBL/GenBank/DDBJ whole genome shotgun (WGS) entry which is preliminary data.</text>
</comment>
<dbReference type="GO" id="GO:0015074">
    <property type="term" value="P:DNA integration"/>
    <property type="evidence" value="ECO:0007669"/>
    <property type="project" value="InterPro"/>
</dbReference>
<dbReference type="PANTHER" id="PTHR34605:SF3">
    <property type="entry name" value="P CELL-TYPE AGGLUTINATION PROTEIN MAP4-LIKE-RELATED"/>
    <property type="match status" value="1"/>
</dbReference>
<keyword evidence="1" id="KW-0233">DNA recombination</keyword>
<dbReference type="SUPFAM" id="SSF56349">
    <property type="entry name" value="DNA breaking-rejoining enzymes"/>
    <property type="match status" value="1"/>
</dbReference>
<reference evidence="2 3" key="1">
    <citation type="submission" date="2015-11" db="EMBL/GenBank/DDBJ databases">
        <title>Genomes and virulence difference between two physiological races of Phytophthora nicotianae.</title>
        <authorList>
            <person name="Liu H."/>
            <person name="Ma X."/>
            <person name="Yu H."/>
            <person name="Fang D."/>
            <person name="Li Y."/>
            <person name="Wang X."/>
            <person name="Wang W."/>
            <person name="Dong Y."/>
            <person name="Xiao B."/>
        </authorList>
    </citation>
    <scope>NUCLEOTIDE SEQUENCE [LARGE SCALE GENOMIC DNA]</scope>
    <source>
        <strain evidence="3">race 0</strain>
    </source>
</reference>
<gene>
    <name evidence="2" type="ORF">AM587_10004620</name>
</gene>
<dbReference type="Gene3D" id="1.10.443.10">
    <property type="entry name" value="Intergrase catalytic core"/>
    <property type="match status" value="1"/>
</dbReference>
<dbReference type="OrthoDB" id="123636at2759"/>
<dbReference type="PANTHER" id="PTHR34605">
    <property type="entry name" value="PHAGE_INTEGRASE DOMAIN-CONTAINING PROTEIN"/>
    <property type="match status" value="1"/>
</dbReference>
<evidence type="ECO:0000313" key="2">
    <source>
        <dbReference type="EMBL" id="KUF86740.1"/>
    </source>
</evidence>
<dbReference type="InterPro" id="IPR052925">
    <property type="entry name" value="Phage_Integrase-like_Recomb"/>
</dbReference>
<protein>
    <submittedName>
        <fullName evidence="2">Uncharacterized protein</fullName>
    </submittedName>
</protein>